<gene>
    <name evidence="2" type="ORF">MSMAL_0658</name>
</gene>
<dbReference type="AlphaFoldDB" id="A0A0E3LVK9"/>
<dbReference type="EMBL" id="CP009513">
    <property type="protein sequence ID" value="AKB67201.1"/>
    <property type="molecule type" value="Genomic_DNA"/>
</dbReference>
<feature type="compositionally biased region" description="Basic and acidic residues" evidence="1">
    <location>
        <begin position="20"/>
        <end position="56"/>
    </location>
</feature>
<organism evidence="2 3">
    <name type="scientific">Methanosarcina mazei LYC</name>
    <dbReference type="NCBI Taxonomy" id="1434114"/>
    <lineage>
        <taxon>Archaea</taxon>
        <taxon>Methanobacteriati</taxon>
        <taxon>Methanobacteriota</taxon>
        <taxon>Stenosarchaea group</taxon>
        <taxon>Methanomicrobia</taxon>
        <taxon>Methanosarcinales</taxon>
        <taxon>Methanosarcinaceae</taxon>
        <taxon>Methanosarcina</taxon>
    </lineage>
</organism>
<evidence type="ECO:0000256" key="1">
    <source>
        <dbReference type="SAM" id="MobiDB-lite"/>
    </source>
</evidence>
<protein>
    <submittedName>
        <fullName evidence="2">Uncharacterized protein</fullName>
    </submittedName>
</protein>
<name>A0A0E3LVK9_METMZ</name>
<sequence length="106" mass="12771">MKERICNNIQKTERRRKEKGNKVERRKEDREKTGKMERKREEDEKKMERKWKESGKKTGSYGKSKNTLPVLLNNPELEGETIPCIIILNGFARFTLEIRDYFEQNH</sequence>
<feature type="region of interest" description="Disordered" evidence="1">
    <location>
        <begin position="1"/>
        <end position="69"/>
    </location>
</feature>
<dbReference type="Proteomes" id="UP000033063">
    <property type="component" value="Chromosome"/>
</dbReference>
<proteinExistence type="predicted"/>
<dbReference type="HOGENOM" id="CLU_176002_0_0_2"/>
<evidence type="ECO:0000313" key="3">
    <source>
        <dbReference type="Proteomes" id="UP000033063"/>
    </source>
</evidence>
<evidence type="ECO:0000313" key="2">
    <source>
        <dbReference type="EMBL" id="AKB67201.1"/>
    </source>
</evidence>
<accession>A0A0E3LVK9</accession>
<dbReference type="PATRIC" id="fig|1434114.4.peg.808"/>
<reference evidence="2 3" key="1">
    <citation type="submission" date="2014-07" db="EMBL/GenBank/DDBJ databases">
        <title>Methanogenic archaea and the global carbon cycle.</title>
        <authorList>
            <person name="Henriksen J.R."/>
            <person name="Luke J."/>
            <person name="Reinhart S."/>
            <person name="Benedict M.N."/>
            <person name="Youngblut N.D."/>
            <person name="Metcalf M.E."/>
            <person name="Whitaker R.J."/>
            <person name="Metcalf W.W."/>
        </authorList>
    </citation>
    <scope>NUCLEOTIDE SEQUENCE [LARGE SCALE GENOMIC DNA]</scope>
    <source>
        <strain evidence="2 3">LYC</strain>
    </source>
</reference>